<feature type="transmembrane region" description="Helical" evidence="13">
    <location>
        <begin position="9"/>
        <end position="29"/>
    </location>
</feature>
<proteinExistence type="inferred from homology"/>
<dbReference type="EMBL" id="MG882214">
    <property type="protein sequence ID" value="AVN68108.1"/>
    <property type="molecule type" value="Genomic_DNA"/>
</dbReference>
<keyword evidence="8 13" id="KW-1133">Transmembrane helix</keyword>
<dbReference type="Pfam" id="PF00895">
    <property type="entry name" value="ATP-synt_8"/>
    <property type="match status" value="1"/>
</dbReference>
<comment type="subunit">
    <text evidence="3">F-type ATPases have 2 components, CF(1) - the catalytic core - and CF(0) - the membrane proton channel.</text>
</comment>
<gene>
    <name evidence="14" type="primary">atp8</name>
</gene>
<evidence type="ECO:0000256" key="10">
    <source>
        <dbReference type="ARBA" id="ARBA00023128"/>
    </source>
</evidence>
<comment type="subcellular location">
    <subcellularLocation>
        <location evidence="1 12">Mitochondrion membrane</location>
        <topology evidence="1 12">Single-pass membrane protein</topology>
    </subcellularLocation>
</comment>
<keyword evidence="5 12" id="KW-0138">CF(0)</keyword>
<evidence type="ECO:0000256" key="9">
    <source>
        <dbReference type="ARBA" id="ARBA00023065"/>
    </source>
</evidence>
<sequence length="52" mass="6412">MPQMMPMNWLLLYIFFILLFMMFNLLNYYSHIPTSPSISEKIILIKISIWKW</sequence>
<evidence type="ECO:0000256" key="3">
    <source>
        <dbReference type="ARBA" id="ARBA00011291"/>
    </source>
</evidence>
<keyword evidence="10 12" id="KW-0496">Mitochondrion</keyword>
<evidence type="ECO:0000256" key="6">
    <source>
        <dbReference type="ARBA" id="ARBA00022692"/>
    </source>
</evidence>
<dbReference type="GO" id="GO:0015078">
    <property type="term" value="F:proton transmembrane transporter activity"/>
    <property type="evidence" value="ECO:0007669"/>
    <property type="project" value="InterPro"/>
</dbReference>
<evidence type="ECO:0000256" key="11">
    <source>
        <dbReference type="ARBA" id="ARBA00023136"/>
    </source>
</evidence>
<evidence type="ECO:0000256" key="1">
    <source>
        <dbReference type="ARBA" id="ARBA00004304"/>
    </source>
</evidence>
<keyword evidence="9 12" id="KW-0406">Ion transport</keyword>
<evidence type="ECO:0000256" key="2">
    <source>
        <dbReference type="ARBA" id="ARBA00008892"/>
    </source>
</evidence>
<dbReference type="GO" id="GO:0045259">
    <property type="term" value="C:proton-transporting ATP synthase complex"/>
    <property type="evidence" value="ECO:0007669"/>
    <property type="project" value="UniProtKB-KW"/>
</dbReference>
<reference evidence="14" key="1">
    <citation type="journal article" date="2018" name="Mol. Biol. Evol.">
        <title>Transoceanic dispersal and plate tectonics shaped global cockroach distributions: evidence from mitochondrial phylogenomics.</title>
        <authorList>
            <person name="Bourguignon T."/>
            <person name="Qian T."/>
            <person name="Ho S.Y.W."/>
            <person name="Juna F."/>
            <person name="Wang Z."/>
            <person name="Arab D.A."/>
            <person name="Cameron S.L."/>
            <person name="Walker J."/>
            <person name="Rentz D."/>
            <person name="Evans T.A."/>
            <person name="Lo N."/>
        </authorList>
    </citation>
    <scope>NUCLEOTIDE SEQUENCE</scope>
</reference>
<dbReference type="AlphaFoldDB" id="A0A2P1H9A2"/>
<evidence type="ECO:0000256" key="13">
    <source>
        <dbReference type="SAM" id="Phobius"/>
    </source>
</evidence>
<evidence type="ECO:0000256" key="8">
    <source>
        <dbReference type="ARBA" id="ARBA00022989"/>
    </source>
</evidence>
<keyword evidence="6 12" id="KW-0812">Transmembrane</keyword>
<dbReference type="GO" id="GO:0015986">
    <property type="term" value="P:proton motive force-driven ATP synthesis"/>
    <property type="evidence" value="ECO:0007669"/>
    <property type="project" value="InterPro"/>
</dbReference>
<evidence type="ECO:0000256" key="4">
    <source>
        <dbReference type="ARBA" id="ARBA00022448"/>
    </source>
</evidence>
<keyword evidence="7 12" id="KW-0375">Hydrogen ion transport</keyword>
<organism evidence="14">
    <name type="scientific">Carbrunneria paramaxi</name>
    <dbReference type="NCBI Taxonomy" id="2093489"/>
    <lineage>
        <taxon>Eukaryota</taxon>
        <taxon>Metazoa</taxon>
        <taxon>Ecdysozoa</taxon>
        <taxon>Arthropoda</taxon>
        <taxon>Hexapoda</taxon>
        <taxon>Insecta</taxon>
        <taxon>Pterygota</taxon>
        <taxon>Neoptera</taxon>
        <taxon>Polyneoptera</taxon>
        <taxon>Dictyoptera</taxon>
        <taxon>Blattodea</taxon>
        <taxon>Blaberoidea</taxon>
        <taxon>Blattellidae</taxon>
        <taxon>Carbrunneria</taxon>
    </lineage>
</organism>
<name>A0A2P1H9A2_9NEOP</name>
<keyword evidence="4 12" id="KW-0813">Transport</keyword>
<keyword evidence="11 13" id="KW-0472">Membrane</keyword>
<evidence type="ECO:0000313" key="14">
    <source>
        <dbReference type="EMBL" id="AVN68108.1"/>
    </source>
</evidence>
<accession>A0A2P1H9A2</accession>
<dbReference type="GO" id="GO:0031966">
    <property type="term" value="C:mitochondrial membrane"/>
    <property type="evidence" value="ECO:0007669"/>
    <property type="project" value="UniProtKB-SubCell"/>
</dbReference>
<evidence type="ECO:0000256" key="12">
    <source>
        <dbReference type="RuleBase" id="RU003661"/>
    </source>
</evidence>
<dbReference type="InterPro" id="IPR001421">
    <property type="entry name" value="ATP8_metazoa"/>
</dbReference>
<evidence type="ECO:0000256" key="7">
    <source>
        <dbReference type="ARBA" id="ARBA00022781"/>
    </source>
</evidence>
<protein>
    <recommendedName>
        <fullName evidence="12">ATP synthase complex subunit 8</fullName>
    </recommendedName>
</protein>
<geneLocation type="mitochondrion" evidence="14"/>
<comment type="similarity">
    <text evidence="2 12">Belongs to the ATPase protein 8 family.</text>
</comment>
<evidence type="ECO:0000256" key="5">
    <source>
        <dbReference type="ARBA" id="ARBA00022547"/>
    </source>
</evidence>